<dbReference type="EMBL" id="SLXU01000006">
    <property type="protein sequence ID" value="TCP61056.1"/>
    <property type="molecule type" value="Genomic_DNA"/>
</dbReference>
<comment type="similarity">
    <text evidence="1">Belongs to the glycosyltransferase 2 family.</text>
</comment>
<dbReference type="GO" id="GO:0016757">
    <property type="term" value="F:glycosyltransferase activity"/>
    <property type="evidence" value="ECO:0007669"/>
    <property type="project" value="UniProtKB-KW"/>
</dbReference>
<dbReference type="Gene3D" id="3.90.550.10">
    <property type="entry name" value="Spore Coat Polysaccharide Biosynthesis Protein SpsA, Chain A"/>
    <property type="match status" value="1"/>
</dbReference>
<dbReference type="Proteomes" id="UP000295050">
    <property type="component" value="Unassembled WGS sequence"/>
</dbReference>
<sequence length="414" mass="45517">MTAVPVSVVIASHRRPAALRLCLTALRFQDYRPFEVIVVADLAGLDMVGAMAVADRVKTAHVEAPGIAAARNAGLALAAGDIVAFIDDDAVAEPTWLTQLAAGLEGEGVTAAGGFVRGRNGISFQWRARWADACARHFPLEVPEDRVSLHRGSPDRAIRTEGTNMAFRRDLLVRIGGFDEGYGFFLDETDVNMRLARIGAITAIVPRAQVHHGFAPGPFRHACRTPRSLYEIGRSSARFLRKFAPSSAHERALEELRKGQHAALIARMIGGQVEPRDVARLMRTLDEGIARGTADAIGPLAPLTCDPPAFRPFVSTDPRPPVWLAGRGWWRARLRRRARRLAAGGYPVTLFLFTHTARYHRMRFVPDGYWVQSGGMFGRSVRGGPLVRFTRFGARVRAECARLRAVRPLSPPDR</sequence>
<keyword evidence="2" id="KW-0328">Glycosyltransferase</keyword>
<organism evidence="5 6">
    <name type="scientific">Rhodovulum bhavnagarense</name>
    <dbReference type="NCBI Taxonomy" id="992286"/>
    <lineage>
        <taxon>Bacteria</taxon>
        <taxon>Pseudomonadati</taxon>
        <taxon>Pseudomonadota</taxon>
        <taxon>Alphaproteobacteria</taxon>
        <taxon>Rhodobacterales</taxon>
        <taxon>Paracoccaceae</taxon>
        <taxon>Rhodovulum</taxon>
    </lineage>
</organism>
<name>A0A4V2SW63_9RHOB</name>
<dbReference type="CDD" id="cd00761">
    <property type="entry name" value="Glyco_tranf_GTA_type"/>
    <property type="match status" value="1"/>
</dbReference>
<dbReference type="SUPFAM" id="SSF53448">
    <property type="entry name" value="Nucleotide-diphospho-sugar transferases"/>
    <property type="match status" value="1"/>
</dbReference>
<dbReference type="PANTHER" id="PTHR43179:SF12">
    <property type="entry name" value="GALACTOFURANOSYLTRANSFERASE GLFT2"/>
    <property type="match status" value="1"/>
</dbReference>
<comment type="caution">
    <text evidence="5">The sequence shown here is derived from an EMBL/GenBank/DDBJ whole genome shotgun (WGS) entry which is preliminary data.</text>
</comment>
<evidence type="ECO:0000313" key="6">
    <source>
        <dbReference type="Proteomes" id="UP000295050"/>
    </source>
</evidence>
<dbReference type="RefSeq" id="WP_132951242.1">
    <property type="nucleotide sequence ID" value="NZ_SLXU01000006.1"/>
</dbReference>
<feature type="domain" description="Glycosyltransferase 2-like" evidence="4">
    <location>
        <begin position="7"/>
        <end position="140"/>
    </location>
</feature>
<evidence type="ECO:0000259" key="4">
    <source>
        <dbReference type="Pfam" id="PF00535"/>
    </source>
</evidence>
<accession>A0A4V2SW63</accession>
<dbReference type="Pfam" id="PF00535">
    <property type="entry name" value="Glycos_transf_2"/>
    <property type="match status" value="1"/>
</dbReference>
<protein>
    <submittedName>
        <fullName evidence="5">GT2 family glycosyltransferase</fullName>
    </submittedName>
</protein>
<evidence type="ECO:0000256" key="2">
    <source>
        <dbReference type="ARBA" id="ARBA00022676"/>
    </source>
</evidence>
<keyword evidence="6" id="KW-1185">Reference proteome</keyword>
<evidence type="ECO:0000256" key="1">
    <source>
        <dbReference type="ARBA" id="ARBA00006739"/>
    </source>
</evidence>
<reference evidence="5 6" key="1">
    <citation type="submission" date="2019-03" db="EMBL/GenBank/DDBJ databases">
        <title>Genomic Encyclopedia of Type Strains, Phase IV (KMG-IV): sequencing the most valuable type-strain genomes for metagenomic binning, comparative biology and taxonomic classification.</title>
        <authorList>
            <person name="Goeker M."/>
        </authorList>
    </citation>
    <scope>NUCLEOTIDE SEQUENCE [LARGE SCALE GENOMIC DNA]</scope>
    <source>
        <strain evidence="5 6">DSM 24766</strain>
    </source>
</reference>
<evidence type="ECO:0000256" key="3">
    <source>
        <dbReference type="ARBA" id="ARBA00022679"/>
    </source>
</evidence>
<dbReference type="OrthoDB" id="153025at2"/>
<dbReference type="PANTHER" id="PTHR43179">
    <property type="entry name" value="RHAMNOSYLTRANSFERASE WBBL"/>
    <property type="match status" value="1"/>
</dbReference>
<keyword evidence="3 5" id="KW-0808">Transferase</keyword>
<evidence type="ECO:0000313" key="5">
    <source>
        <dbReference type="EMBL" id="TCP61056.1"/>
    </source>
</evidence>
<dbReference type="AlphaFoldDB" id="A0A4V2SW63"/>
<dbReference type="InterPro" id="IPR001173">
    <property type="entry name" value="Glyco_trans_2-like"/>
</dbReference>
<proteinExistence type="inferred from homology"/>
<dbReference type="InterPro" id="IPR029044">
    <property type="entry name" value="Nucleotide-diphossugar_trans"/>
</dbReference>
<gene>
    <name evidence="5" type="ORF">EV663_1062</name>
</gene>